<protein>
    <submittedName>
        <fullName evidence="1">Uncharacterized protein</fullName>
    </submittedName>
</protein>
<proteinExistence type="predicted"/>
<dbReference type="Proteomes" id="UP001221898">
    <property type="component" value="Unassembled WGS sequence"/>
</dbReference>
<name>A0AAD7S2Y4_9TELE</name>
<comment type="caution">
    <text evidence="1">The sequence shown here is derived from an EMBL/GenBank/DDBJ whole genome shotgun (WGS) entry which is preliminary data.</text>
</comment>
<sequence>MHSGVPLSVCALRRFGVQASCSVNSLLKPQSSLAGVAFCSGSEAERPLAETTPLPRRLPAIALRSELSADGGDMPITAAITSPLD</sequence>
<accession>A0AAD7S2Y4</accession>
<reference evidence="1" key="1">
    <citation type="journal article" date="2023" name="Science">
        <title>Genome structures resolve the early diversification of teleost fishes.</title>
        <authorList>
            <person name="Parey E."/>
            <person name="Louis A."/>
            <person name="Montfort J."/>
            <person name="Bouchez O."/>
            <person name="Roques C."/>
            <person name="Iampietro C."/>
            <person name="Lluch J."/>
            <person name="Castinel A."/>
            <person name="Donnadieu C."/>
            <person name="Desvignes T."/>
            <person name="Floi Bucao C."/>
            <person name="Jouanno E."/>
            <person name="Wen M."/>
            <person name="Mejri S."/>
            <person name="Dirks R."/>
            <person name="Jansen H."/>
            <person name="Henkel C."/>
            <person name="Chen W.J."/>
            <person name="Zahm M."/>
            <person name="Cabau C."/>
            <person name="Klopp C."/>
            <person name="Thompson A.W."/>
            <person name="Robinson-Rechavi M."/>
            <person name="Braasch I."/>
            <person name="Lecointre G."/>
            <person name="Bobe J."/>
            <person name="Postlethwait J.H."/>
            <person name="Berthelot C."/>
            <person name="Roest Crollius H."/>
            <person name="Guiguen Y."/>
        </authorList>
    </citation>
    <scope>NUCLEOTIDE SEQUENCE</scope>
    <source>
        <strain evidence="1">NC1722</strain>
    </source>
</reference>
<keyword evidence="2" id="KW-1185">Reference proteome</keyword>
<gene>
    <name evidence="1" type="ORF">AAFF_G00040010</name>
</gene>
<dbReference type="EMBL" id="JAINUG010000120">
    <property type="protein sequence ID" value="KAJ8395050.1"/>
    <property type="molecule type" value="Genomic_DNA"/>
</dbReference>
<evidence type="ECO:0000313" key="1">
    <source>
        <dbReference type="EMBL" id="KAJ8395050.1"/>
    </source>
</evidence>
<dbReference type="AlphaFoldDB" id="A0AAD7S2Y4"/>
<organism evidence="1 2">
    <name type="scientific">Aldrovandia affinis</name>
    <dbReference type="NCBI Taxonomy" id="143900"/>
    <lineage>
        <taxon>Eukaryota</taxon>
        <taxon>Metazoa</taxon>
        <taxon>Chordata</taxon>
        <taxon>Craniata</taxon>
        <taxon>Vertebrata</taxon>
        <taxon>Euteleostomi</taxon>
        <taxon>Actinopterygii</taxon>
        <taxon>Neopterygii</taxon>
        <taxon>Teleostei</taxon>
        <taxon>Notacanthiformes</taxon>
        <taxon>Halosauridae</taxon>
        <taxon>Aldrovandia</taxon>
    </lineage>
</organism>
<evidence type="ECO:0000313" key="2">
    <source>
        <dbReference type="Proteomes" id="UP001221898"/>
    </source>
</evidence>